<keyword evidence="3" id="KW-1185">Reference proteome</keyword>
<dbReference type="InterPro" id="IPR029068">
    <property type="entry name" value="Glyas_Bleomycin-R_OHBP_Dase"/>
</dbReference>
<dbReference type="AlphaFoldDB" id="A0A1I4IJV6"/>
<feature type="domain" description="VOC" evidence="1">
    <location>
        <begin position="4"/>
        <end position="127"/>
    </location>
</feature>
<dbReference type="Pfam" id="PF00903">
    <property type="entry name" value="Glyoxalase"/>
    <property type="match status" value="1"/>
</dbReference>
<dbReference type="Gene3D" id="3.10.180.10">
    <property type="entry name" value="2,3-Dihydroxybiphenyl 1,2-Dioxygenase, domain 1"/>
    <property type="match status" value="1"/>
</dbReference>
<dbReference type="PROSITE" id="PS51819">
    <property type="entry name" value="VOC"/>
    <property type="match status" value="1"/>
</dbReference>
<dbReference type="EMBL" id="FOTC01000008">
    <property type="protein sequence ID" value="SFL54056.1"/>
    <property type="molecule type" value="Genomic_DNA"/>
</dbReference>
<keyword evidence="2" id="KW-0560">Oxidoreductase</keyword>
<dbReference type="SUPFAM" id="SSF54593">
    <property type="entry name" value="Glyoxalase/Bleomycin resistance protein/Dihydroxybiphenyl dioxygenase"/>
    <property type="match status" value="1"/>
</dbReference>
<accession>A0A1I4IJV6</accession>
<reference evidence="3" key="1">
    <citation type="submission" date="2016-10" db="EMBL/GenBank/DDBJ databases">
        <authorList>
            <person name="Varghese N."/>
            <person name="Submissions S."/>
        </authorList>
    </citation>
    <scope>NUCLEOTIDE SEQUENCE [LARGE SCALE GENOMIC DNA]</scope>
    <source>
        <strain evidence="3">CGMCC 1.7738</strain>
    </source>
</reference>
<proteinExistence type="predicted"/>
<name>A0A1I4IJV6_9EURY</name>
<gene>
    <name evidence="2" type="ORF">SAMN04487950_4140</name>
</gene>
<evidence type="ECO:0000259" key="1">
    <source>
        <dbReference type="PROSITE" id="PS51819"/>
    </source>
</evidence>
<dbReference type="PANTHER" id="PTHR36437">
    <property type="entry name" value="GLYOXALASE/BLEOMYCIN RESISTANCE PROTEIN/DIOXYGENASE"/>
    <property type="match status" value="1"/>
</dbReference>
<dbReference type="STRING" id="553466.SAMN04487950_4140"/>
<evidence type="ECO:0000313" key="2">
    <source>
        <dbReference type="EMBL" id="SFL54056.1"/>
    </source>
</evidence>
<evidence type="ECO:0000313" key="3">
    <source>
        <dbReference type="Proteomes" id="UP000199607"/>
    </source>
</evidence>
<dbReference type="InterPro" id="IPR037523">
    <property type="entry name" value="VOC_core"/>
</dbReference>
<dbReference type="RefSeq" id="WP_089872036.1">
    <property type="nucleotide sequence ID" value="NZ_FOTC01000008.1"/>
</dbReference>
<organism evidence="2 3">
    <name type="scientific">Halogranum rubrum</name>
    <dbReference type="NCBI Taxonomy" id="553466"/>
    <lineage>
        <taxon>Archaea</taxon>
        <taxon>Methanobacteriati</taxon>
        <taxon>Methanobacteriota</taxon>
        <taxon>Stenosarchaea group</taxon>
        <taxon>Halobacteria</taxon>
        <taxon>Halobacteriales</taxon>
        <taxon>Haloferacaceae</taxon>
    </lineage>
</organism>
<sequence length="138" mass="15200">MFTDLTHVTILVDDQDEALDYYTNTLGFETHDDVAFGDGMRWVTVAPSNSDRQLALVAADTPEKSDRVGSQAADHVAVVLETDDCVGDYERLREKGVVFHGEPAEEPWGISAVFEDLFGNVFNVVEPADFDESDELSA</sequence>
<dbReference type="GO" id="GO:0051213">
    <property type="term" value="F:dioxygenase activity"/>
    <property type="evidence" value="ECO:0007669"/>
    <property type="project" value="UniProtKB-KW"/>
</dbReference>
<dbReference type="PANTHER" id="PTHR36437:SF2">
    <property type="entry name" value="GLYOXALASE_BLEOMYCIN RESISTANCE PROTEIN_DIOXYGENASE"/>
    <property type="match status" value="1"/>
</dbReference>
<keyword evidence="2" id="KW-0223">Dioxygenase</keyword>
<protein>
    <submittedName>
        <fullName evidence="2">Catechol 2,3-dioxygenase</fullName>
    </submittedName>
</protein>
<dbReference type="Proteomes" id="UP000199607">
    <property type="component" value="Unassembled WGS sequence"/>
</dbReference>
<dbReference type="InterPro" id="IPR004360">
    <property type="entry name" value="Glyas_Fos-R_dOase_dom"/>
</dbReference>